<name>A0A0B1TAU3_OESDE</name>
<sequence>MASVTSGDIHIQLGAKIVFNAPYYDKPHQIKTTNTTGRDIGVLDLKESTLMTCLAIPSAMAMRTPTAAVSPSNGAAPPKAPPSTGANASWATFREQQNPAEVHQTAAYRSVLLRFTCKFV</sequence>
<dbReference type="EMBL" id="KN550252">
    <property type="protein sequence ID" value="KHJ94643.1"/>
    <property type="molecule type" value="Genomic_DNA"/>
</dbReference>
<accession>A0A0B1TAU3</accession>
<proteinExistence type="predicted"/>
<reference evidence="2 3" key="1">
    <citation type="submission" date="2014-03" db="EMBL/GenBank/DDBJ databases">
        <title>Draft genome of the hookworm Oesophagostomum dentatum.</title>
        <authorList>
            <person name="Mitreva M."/>
        </authorList>
    </citation>
    <scope>NUCLEOTIDE SEQUENCE [LARGE SCALE GENOMIC DNA]</scope>
    <source>
        <strain evidence="2 3">OD-Hann</strain>
    </source>
</reference>
<gene>
    <name evidence="2" type="ORF">OESDEN_05427</name>
</gene>
<evidence type="ECO:0000256" key="1">
    <source>
        <dbReference type="SAM" id="MobiDB-lite"/>
    </source>
</evidence>
<dbReference type="AlphaFoldDB" id="A0A0B1TAU3"/>
<dbReference type="Proteomes" id="UP000053660">
    <property type="component" value="Unassembled WGS sequence"/>
</dbReference>
<feature type="region of interest" description="Disordered" evidence="1">
    <location>
        <begin position="67"/>
        <end position="88"/>
    </location>
</feature>
<evidence type="ECO:0008006" key="4">
    <source>
        <dbReference type="Google" id="ProtNLM"/>
    </source>
</evidence>
<evidence type="ECO:0000313" key="2">
    <source>
        <dbReference type="EMBL" id="KHJ94643.1"/>
    </source>
</evidence>
<protein>
    <recommendedName>
        <fullName evidence="4">MSP domain-containing protein</fullName>
    </recommendedName>
</protein>
<evidence type="ECO:0000313" key="3">
    <source>
        <dbReference type="Proteomes" id="UP000053660"/>
    </source>
</evidence>
<organism evidence="2 3">
    <name type="scientific">Oesophagostomum dentatum</name>
    <name type="common">Nodular worm</name>
    <dbReference type="NCBI Taxonomy" id="61180"/>
    <lineage>
        <taxon>Eukaryota</taxon>
        <taxon>Metazoa</taxon>
        <taxon>Ecdysozoa</taxon>
        <taxon>Nematoda</taxon>
        <taxon>Chromadorea</taxon>
        <taxon>Rhabditida</taxon>
        <taxon>Rhabditina</taxon>
        <taxon>Rhabditomorpha</taxon>
        <taxon>Strongyloidea</taxon>
        <taxon>Strongylidae</taxon>
        <taxon>Oesophagostomum</taxon>
    </lineage>
</organism>
<keyword evidence="3" id="KW-1185">Reference proteome</keyword>